<gene>
    <name evidence="2" type="ORF">B0H16DRAFT_733425</name>
</gene>
<feature type="region of interest" description="Disordered" evidence="1">
    <location>
        <begin position="82"/>
        <end position="140"/>
    </location>
</feature>
<feature type="compositionally biased region" description="Low complexity" evidence="1">
    <location>
        <begin position="82"/>
        <end position="92"/>
    </location>
</feature>
<dbReference type="EMBL" id="JARKIB010000503">
    <property type="protein sequence ID" value="KAJ7703371.1"/>
    <property type="molecule type" value="Genomic_DNA"/>
</dbReference>
<dbReference type="Proteomes" id="UP001215598">
    <property type="component" value="Unassembled WGS sequence"/>
</dbReference>
<organism evidence="2 3">
    <name type="scientific">Mycena metata</name>
    <dbReference type="NCBI Taxonomy" id="1033252"/>
    <lineage>
        <taxon>Eukaryota</taxon>
        <taxon>Fungi</taxon>
        <taxon>Dikarya</taxon>
        <taxon>Basidiomycota</taxon>
        <taxon>Agaricomycotina</taxon>
        <taxon>Agaricomycetes</taxon>
        <taxon>Agaricomycetidae</taxon>
        <taxon>Agaricales</taxon>
        <taxon>Marasmiineae</taxon>
        <taxon>Mycenaceae</taxon>
        <taxon>Mycena</taxon>
    </lineage>
</organism>
<comment type="caution">
    <text evidence="2">The sequence shown here is derived from an EMBL/GenBank/DDBJ whole genome shotgun (WGS) entry which is preliminary data.</text>
</comment>
<evidence type="ECO:0000313" key="2">
    <source>
        <dbReference type="EMBL" id="KAJ7703371.1"/>
    </source>
</evidence>
<accession>A0AAD7DZJ0</accession>
<proteinExistence type="predicted"/>
<evidence type="ECO:0000313" key="3">
    <source>
        <dbReference type="Proteomes" id="UP001215598"/>
    </source>
</evidence>
<sequence length="268" mass="28583">MVCTGSDLRRALDLVKVQPADCPVVPRPLLAPAPGHPRSATPLSRSNISFELSGDIYSLFCAGHLFINASPRHQHQYYARVSNSRPNNLPSSAPSPTPPTHAPLSTVVPSSSKNAVASSSKTPVSSSNAAASSTGRLERIRIRGRMQPLEPIPGRARTATPGTTASDSRANVAQFCIDGRGTLGRLESWRRGDEGGRARKVDARAACSPFDFFHRFYFFGTSTDIPSAPFTPPAMREPCARRTSSGCTREGARGHQLHADAGNVSPGI</sequence>
<protein>
    <submittedName>
        <fullName evidence="2">Uncharacterized protein</fullName>
    </submittedName>
</protein>
<keyword evidence="3" id="KW-1185">Reference proteome</keyword>
<feature type="compositionally biased region" description="Low complexity" evidence="1">
    <location>
        <begin position="102"/>
        <end position="130"/>
    </location>
</feature>
<reference evidence="2" key="1">
    <citation type="submission" date="2023-03" db="EMBL/GenBank/DDBJ databases">
        <title>Massive genome expansion in bonnet fungi (Mycena s.s.) driven by repeated elements and novel gene families across ecological guilds.</title>
        <authorList>
            <consortium name="Lawrence Berkeley National Laboratory"/>
            <person name="Harder C.B."/>
            <person name="Miyauchi S."/>
            <person name="Viragh M."/>
            <person name="Kuo A."/>
            <person name="Thoen E."/>
            <person name="Andreopoulos B."/>
            <person name="Lu D."/>
            <person name="Skrede I."/>
            <person name="Drula E."/>
            <person name="Henrissat B."/>
            <person name="Morin E."/>
            <person name="Kohler A."/>
            <person name="Barry K."/>
            <person name="LaButti K."/>
            <person name="Morin E."/>
            <person name="Salamov A."/>
            <person name="Lipzen A."/>
            <person name="Mereny Z."/>
            <person name="Hegedus B."/>
            <person name="Baldrian P."/>
            <person name="Stursova M."/>
            <person name="Weitz H."/>
            <person name="Taylor A."/>
            <person name="Grigoriev I.V."/>
            <person name="Nagy L.G."/>
            <person name="Martin F."/>
            <person name="Kauserud H."/>
        </authorList>
    </citation>
    <scope>NUCLEOTIDE SEQUENCE</scope>
    <source>
        <strain evidence="2">CBHHK182m</strain>
    </source>
</reference>
<name>A0AAD7DZJ0_9AGAR</name>
<evidence type="ECO:0000256" key="1">
    <source>
        <dbReference type="SAM" id="MobiDB-lite"/>
    </source>
</evidence>
<dbReference type="AlphaFoldDB" id="A0AAD7DZJ0"/>
<feature type="region of interest" description="Disordered" evidence="1">
    <location>
        <begin position="229"/>
        <end position="268"/>
    </location>
</feature>